<comment type="caution">
    <text evidence="1">The sequence shown here is derived from an EMBL/GenBank/DDBJ whole genome shotgun (WGS) entry which is preliminary data.</text>
</comment>
<evidence type="ECO:0000313" key="1">
    <source>
        <dbReference type="EMBL" id="MBM9460244.1"/>
    </source>
</evidence>
<dbReference type="EMBL" id="JAERTX010000007">
    <property type="protein sequence ID" value="MBM9460244.1"/>
    <property type="molecule type" value="Genomic_DNA"/>
</dbReference>
<keyword evidence="2" id="KW-1185">Reference proteome</keyword>
<dbReference type="AlphaFoldDB" id="A0A938Y6S4"/>
<sequence>MASVDGGRLLGEPVGLVVDMGRDLLELVTVLASVVSAEEKLATGGELYAEVGLGTTTVTAILRGKRGTGSNGSRHLGPLFHLNNPLRVLPVST</sequence>
<name>A0A938Y6S4_9ACTN</name>
<proteinExistence type="predicted"/>
<dbReference type="Proteomes" id="UP000663791">
    <property type="component" value="Unassembled WGS sequence"/>
</dbReference>
<organism evidence="1 2">
    <name type="scientific">Nocardioides faecalis</name>
    <dbReference type="NCBI Taxonomy" id="2803858"/>
    <lineage>
        <taxon>Bacteria</taxon>
        <taxon>Bacillati</taxon>
        <taxon>Actinomycetota</taxon>
        <taxon>Actinomycetes</taxon>
        <taxon>Propionibacteriales</taxon>
        <taxon>Nocardioidaceae</taxon>
        <taxon>Nocardioides</taxon>
    </lineage>
</organism>
<accession>A0A938Y6S4</accession>
<evidence type="ECO:0000313" key="2">
    <source>
        <dbReference type="Proteomes" id="UP000663791"/>
    </source>
</evidence>
<gene>
    <name evidence="1" type="ORF">JK386_10035</name>
</gene>
<protein>
    <submittedName>
        <fullName evidence="1">Uncharacterized protein</fullName>
    </submittedName>
</protein>
<reference evidence="1" key="1">
    <citation type="submission" date="2021-01" db="EMBL/GenBank/DDBJ databases">
        <title>Novel species in genus Nocardioides.</title>
        <authorList>
            <person name="Zhang G."/>
        </authorList>
    </citation>
    <scope>NUCLEOTIDE SEQUENCE</scope>
    <source>
        <strain evidence="1">Zg-536</strain>
    </source>
</reference>